<evidence type="ECO:0000313" key="2">
    <source>
        <dbReference type="Proteomes" id="UP000054549"/>
    </source>
</evidence>
<name>A0A0C2XPX3_AMAMK</name>
<evidence type="ECO:0000313" key="1">
    <source>
        <dbReference type="EMBL" id="KIL71253.1"/>
    </source>
</evidence>
<organism evidence="1 2">
    <name type="scientific">Amanita muscaria (strain Koide BX008)</name>
    <dbReference type="NCBI Taxonomy" id="946122"/>
    <lineage>
        <taxon>Eukaryota</taxon>
        <taxon>Fungi</taxon>
        <taxon>Dikarya</taxon>
        <taxon>Basidiomycota</taxon>
        <taxon>Agaricomycotina</taxon>
        <taxon>Agaricomycetes</taxon>
        <taxon>Agaricomycetidae</taxon>
        <taxon>Agaricales</taxon>
        <taxon>Pluteineae</taxon>
        <taxon>Amanitaceae</taxon>
        <taxon>Amanita</taxon>
    </lineage>
</organism>
<proteinExistence type="predicted"/>
<accession>A0A0C2XPX3</accession>
<reference evidence="1 2" key="1">
    <citation type="submission" date="2014-04" db="EMBL/GenBank/DDBJ databases">
        <title>Evolutionary Origins and Diversification of the Mycorrhizal Mutualists.</title>
        <authorList>
            <consortium name="DOE Joint Genome Institute"/>
            <consortium name="Mycorrhizal Genomics Consortium"/>
            <person name="Kohler A."/>
            <person name="Kuo A."/>
            <person name="Nagy L.G."/>
            <person name="Floudas D."/>
            <person name="Copeland A."/>
            <person name="Barry K.W."/>
            <person name="Cichocki N."/>
            <person name="Veneault-Fourrey C."/>
            <person name="LaButti K."/>
            <person name="Lindquist E.A."/>
            <person name="Lipzen A."/>
            <person name="Lundell T."/>
            <person name="Morin E."/>
            <person name="Murat C."/>
            <person name="Riley R."/>
            <person name="Ohm R."/>
            <person name="Sun H."/>
            <person name="Tunlid A."/>
            <person name="Henrissat B."/>
            <person name="Grigoriev I.V."/>
            <person name="Hibbett D.S."/>
            <person name="Martin F."/>
        </authorList>
    </citation>
    <scope>NUCLEOTIDE SEQUENCE [LARGE SCALE GENOMIC DNA]</scope>
    <source>
        <strain evidence="1 2">Koide BX008</strain>
    </source>
</reference>
<dbReference type="Proteomes" id="UP000054549">
    <property type="component" value="Unassembled WGS sequence"/>
</dbReference>
<sequence length="59" mass="6770">MTTGKAKVDGERAERKQFDVLLIKKKSKHNNGNSTGLPHAYQAWDNSQERNFLECVFMT</sequence>
<feature type="non-terminal residue" evidence="1">
    <location>
        <position position="59"/>
    </location>
</feature>
<dbReference type="EMBL" id="KN818222">
    <property type="protein sequence ID" value="KIL71253.1"/>
    <property type="molecule type" value="Genomic_DNA"/>
</dbReference>
<gene>
    <name evidence="1" type="ORF">M378DRAFT_154776</name>
</gene>
<keyword evidence="2" id="KW-1185">Reference proteome</keyword>
<protein>
    <submittedName>
        <fullName evidence="1">Uncharacterized protein</fullName>
    </submittedName>
</protein>
<dbReference type="InParanoid" id="A0A0C2XPX3"/>
<dbReference type="AlphaFoldDB" id="A0A0C2XPX3"/>
<dbReference type="HOGENOM" id="CLU_2967103_0_0_1"/>